<dbReference type="GO" id="GO:0097602">
    <property type="term" value="F:cullin family protein binding"/>
    <property type="evidence" value="ECO:0007669"/>
    <property type="project" value="EnsemblFungi"/>
</dbReference>
<dbReference type="Gene3D" id="1.10.238.200">
    <property type="entry name" value="Cullin, PONY binding domain"/>
    <property type="match status" value="1"/>
</dbReference>
<accession>G8JTG5</accession>
<dbReference type="Proteomes" id="UP000006790">
    <property type="component" value="Chromosome 4"/>
</dbReference>
<dbReference type="KEGG" id="erc:Ecym_4253"/>
<dbReference type="PANTHER" id="PTHR12281">
    <property type="entry name" value="RP42 RELATED"/>
    <property type="match status" value="1"/>
</dbReference>
<dbReference type="FunCoup" id="G8JTG5">
    <property type="interactions" value="404"/>
</dbReference>
<dbReference type="GeneID" id="11469466"/>
<protein>
    <recommendedName>
        <fullName evidence="2">Defective in cullin neddylation protein</fullName>
    </recommendedName>
</protein>
<dbReference type="EMBL" id="CP002500">
    <property type="protein sequence ID" value="AET39318.1"/>
    <property type="molecule type" value="Genomic_DNA"/>
</dbReference>
<sequence>MQSNARQRKQIKQFMSITSMNRATAEKFLNDNRWSLDYALDDLYTRGTSYLNTERTYDAELYSTFQNYASENGRMDTDTLIKYVTDLGYQLEDPVTICLAQLLKVENLTADIEEEQFLSTWADLGCSNLNDMSEYMNTLDTKLHEDPVYFKTIYSYTFSIAVDGKRRQLSIDTAISYWTLLFLDHSFATKIPRTRLESWFRFLREQNDANFVTRDTWDMLFKFALKFPDDKTLLSEYSEMGAWPLIMDEYYGWIKERY</sequence>
<evidence type="ECO:0000256" key="2">
    <source>
        <dbReference type="RuleBase" id="RU410713"/>
    </source>
</evidence>
<dbReference type="GO" id="GO:0030674">
    <property type="term" value="F:protein-macromolecule adaptor activity"/>
    <property type="evidence" value="ECO:0007669"/>
    <property type="project" value="EnsemblFungi"/>
</dbReference>
<dbReference type="AlphaFoldDB" id="G8JTG5"/>
<name>G8JTG5_ERECY</name>
<proteinExistence type="predicted"/>
<dbReference type="InterPro" id="IPR042460">
    <property type="entry name" value="DCN1-like_PONY"/>
</dbReference>
<dbReference type="HOGENOM" id="CLU_047042_0_0_1"/>
<organism evidence="4 5">
    <name type="scientific">Eremothecium cymbalariae (strain CBS 270.75 / DBVPG 7215 / KCTC 17166 / NRRL Y-17582)</name>
    <name type="common">Yeast</name>
    <dbReference type="NCBI Taxonomy" id="931890"/>
    <lineage>
        <taxon>Eukaryota</taxon>
        <taxon>Fungi</taxon>
        <taxon>Dikarya</taxon>
        <taxon>Ascomycota</taxon>
        <taxon>Saccharomycotina</taxon>
        <taxon>Saccharomycetes</taxon>
        <taxon>Saccharomycetales</taxon>
        <taxon>Saccharomycetaceae</taxon>
        <taxon>Eremothecium</taxon>
    </lineage>
</organism>
<dbReference type="InterPro" id="IPR005176">
    <property type="entry name" value="PONY_dom"/>
</dbReference>
<dbReference type="Pfam" id="PF03556">
    <property type="entry name" value="Cullin_binding"/>
    <property type="match status" value="1"/>
</dbReference>
<evidence type="ECO:0000313" key="4">
    <source>
        <dbReference type="EMBL" id="AET39318.1"/>
    </source>
</evidence>
<dbReference type="Gene3D" id="1.10.8.10">
    <property type="entry name" value="DNA helicase RuvA subunit, C-terminal domain"/>
    <property type="match status" value="1"/>
</dbReference>
<feature type="domain" description="DCUN1" evidence="3">
    <location>
        <begin position="56"/>
        <end position="255"/>
    </location>
</feature>
<keyword evidence="5" id="KW-1185">Reference proteome</keyword>
<evidence type="ECO:0000313" key="5">
    <source>
        <dbReference type="Proteomes" id="UP000006790"/>
    </source>
</evidence>
<dbReference type="CDD" id="cd14352">
    <property type="entry name" value="UBA_DCN1"/>
    <property type="match status" value="1"/>
</dbReference>
<dbReference type="OMA" id="LWCKFLQ"/>
<dbReference type="GO" id="GO:0045116">
    <property type="term" value="P:protein neddylation"/>
    <property type="evidence" value="ECO:0007669"/>
    <property type="project" value="EnsemblFungi"/>
</dbReference>
<dbReference type="GO" id="GO:0031624">
    <property type="term" value="F:ubiquitin conjugating enzyme binding"/>
    <property type="evidence" value="ECO:0007669"/>
    <property type="project" value="EnsemblFungi"/>
</dbReference>
<dbReference type="GO" id="GO:0032182">
    <property type="term" value="F:ubiquitin-like protein binding"/>
    <property type="evidence" value="ECO:0007669"/>
    <property type="project" value="EnsemblFungi"/>
</dbReference>
<gene>
    <name evidence="4" type="ordered locus">Ecym_4253</name>
</gene>
<dbReference type="InParanoid" id="G8JTG5"/>
<dbReference type="RefSeq" id="XP_003646135.1">
    <property type="nucleotide sequence ID" value="XM_003646087.1"/>
</dbReference>
<dbReference type="PANTHER" id="PTHR12281:SF31">
    <property type="entry name" value="DCN1-LIKE PROTEIN 3"/>
    <property type="match status" value="1"/>
</dbReference>
<dbReference type="InterPro" id="IPR009060">
    <property type="entry name" value="UBA-like_sf"/>
</dbReference>
<dbReference type="SUPFAM" id="SSF46934">
    <property type="entry name" value="UBA-like"/>
    <property type="match status" value="1"/>
</dbReference>
<reference evidence="5" key="1">
    <citation type="journal article" date="2012" name="G3 (Bethesda)">
        <title>Pichia sorbitophila, an interspecies yeast hybrid reveals early steps of genome resolution following polyploidization.</title>
        <authorList>
            <person name="Leh Louis V."/>
            <person name="Despons L."/>
            <person name="Friedrich A."/>
            <person name="Martin T."/>
            <person name="Durrens P."/>
            <person name="Casaregola S."/>
            <person name="Neuveglise C."/>
            <person name="Fairhead C."/>
            <person name="Marck C."/>
            <person name="Cruz J.A."/>
            <person name="Straub M.L."/>
            <person name="Kugler V."/>
            <person name="Sacerdot C."/>
            <person name="Uzunov Z."/>
            <person name="Thierry A."/>
            <person name="Weiss S."/>
            <person name="Bleykasten C."/>
            <person name="De Montigny J."/>
            <person name="Jacques N."/>
            <person name="Jung P."/>
            <person name="Lemaire M."/>
            <person name="Mallet S."/>
            <person name="Morel G."/>
            <person name="Richard G.F."/>
            <person name="Sarkar A."/>
            <person name="Savel G."/>
            <person name="Schacherer J."/>
            <person name="Seret M.L."/>
            <person name="Talla E."/>
            <person name="Samson G."/>
            <person name="Jubin C."/>
            <person name="Poulain J."/>
            <person name="Vacherie B."/>
            <person name="Barbe V."/>
            <person name="Pelletier E."/>
            <person name="Sherman D.J."/>
            <person name="Westhof E."/>
            <person name="Weissenbach J."/>
            <person name="Baret P.V."/>
            <person name="Wincker P."/>
            <person name="Gaillardin C."/>
            <person name="Dujon B."/>
            <person name="Souciet J.L."/>
        </authorList>
    </citation>
    <scope>NUCLEOTIDE SEQUENCE [LARGE SCALE GENOMIC DNA]</scope>
    <source>
        <strain evidence="5">CBS 270.75 / DBVPG 7215 / KCTC 17166 / NRRL Y-17582</strain>
    </source>
</reference>
<dbReference type="PROSITE" id="PS51229">
    <property type="entry name" value="DCUN1"/>
    <property type="match status" value="1"/>
</dbReference>
<evidence type="ECO:0000256" key="1">
    <source>
        <dbReference type="ARBA" id="ARBA00022786"/>
    </source>
</evidence>
<comment type="function">
    <text evidence="2">Neddylation of cullins play an essential role in the regulation of SCF-type complexes activity.</text>
</comment>
<dbReference type="GO" id="GO:0000151">
    <property type="term" value="C:ubiquitin ligase complex"/>
    <property type="evidence" value="ECO:0007669"/>
    <property type="project" value="TreeGrafter"/>
</dbReference>
<keyword evidence="1" id="KW-0833">Ubl conjugation pathway</keyword>
<dbReference type="Pfam" id="PF14555">
    <property type="entry name" value="UBA_4"/>
    <property type="match status" value="1"/>
</dbReference>
<dbReference type="InterPro" id="IPR014764">
    <property type="entry name" value="DCN-prot"/>
</dbReference>
<dbReference type="OrthoDB" id="27198at2759"/>
<dbReference type="eggNOG" id="KOG3077">
    <property type="taxonomic scope" value="Eukaryota"/>
</dbReference>
<evidence type="ECO:0000259" key="3">
    <source>
        <dbReference type="PROSITE" id="PS51229"/>
    </source>
</evidence>
<dbReference type="Gene3D" id="1.10.238.10">
    <property type="entry name" value="EF-hand"/>
    <property type="match status" value="1"/>
</dbReference>
<dbReference type="STRING" id="931890.G8JTG5"/>